<dbReference type="STRING" id="4999.A0A1Y1UTD2"/>
<evidence type="ECO:0000256" key="2">
    <source>
        <dbReference type="ARBA" id="ARBA00022723"/>
    </source>
</evidence>
<dbReference type="SUPFAM" id="SSF57701">
    <property type="entry name" value="Zn2/Cys6 DNA-binding domain"/>
    <property type="match status" value="1"/>
</dbReference>
<reference evidence="6 7" key="1">
    <citation type="submission" date="2017-03" db="EMBL/GenBank/DDBJ databases">
        <title>Widespread Adenine N6-methylation of Active Genes in Fungi.</title>
        <authorList>
            <consortium name="DOE Joint Genome Institute"/>
            <person name="Mondo S.J."/>
            <person name="Dannebaum R.O."/>
            <person name="Kuo R.C."/>
            <person name="Louie K.B."/>
            <person name="Bewick A.J."/>
            <person name="Labutti K."/>
            <person name="Haridas S."/>
            <person name="Kuo A."/>
            <person name="Salamov A."/>
            <person name="Ahrendt S.R."/>
            <person name="Lau R."/>
            <person name="Bowen B.P."/>
            <person name="Lipzen A."/>
            <person name="Sullivan W."/>
            <person name="Andreopoulos W.B."/>
            <person name="Clum A."/>
            <person name="Lindquist E."/>
            <person name="Daum C."/>
            <person name="Northen T.R."/>
            <person name="Ramamoorthy G."/>
            <person name="Schmitz R.J."/>
            <person name="Gryganskyi A."/>
            <person name="Culley D."/>
            <person name="Magnuson J."/>
            <person name="James T.Y."/>
            <person name="O'Malley M.A."/>
            <person name="Stajich J.E."/>
            <person name="Spatafora J.W."/>
            <person name="Visel A."/>
            <person name="Grigoriev I.V."/>
        </authorList>
    </citation>
    <scope>NUCLEOTIDE SEQUENCE [LARGE SCALE GENOMIC DNA]</scope>
    <source>
        <strain evidence="6 7">NRRL Y-17943</strain>
    </source>
</reference>
<evidence type="ECO:0000256" key="1">
    <source>
        <dbReference type="ARBA" id="ARBA00004123"/>
    </source>
</evidence>
<dbReference type="SMART" id="SM00066">
    <property type="entry name" value="GAL4"/>
    <property type="match status" value="1"/>
</dbReference>
<feature type="region of interest" description="Disordered" evidence="4">
    <location>
        <begin position="265"/>
        <end position="305"/>
    </location>
</feature>
<gene>
    <name evidence="6" type="ORF">BD324DRAFT_613935</name>
</gene>
<feature type="compositionally biased region" description="Polar residues" evidence="4">
    <location>
        <begin position="291"/>
        <end position="304"/>
    </location>
</feature>
<dbReference type="InterPro" id="IPR050613">
    <property type="entry name" value="Sec_Metabolite_Reg"/>
</dbReference>
<dbReference type="GeneID" id="33556357"/>
<feature type="domain" description="Zn(2)-C6 fungal-type" evidence="5">
    <location>
        <begin position="62"/>
        <end position="91"/>
    </location>
</feature>
<dbReference type="PROSITE" id="PS50048">
    <property type="entry name" value="ZN2_CY6_FUNGAL_2"/>
    <property type="match status" value="1"/>
</dbReference>
<name>A0A1Y1UTD2_9TREE</name>
<protein>
    <recommendedName>
        <fullName evidence="5">Zn(2)-C6 fungal-type domain-containing protein</fullName>
    </recommendedName>
</protein>
<dbReference type="InterPro" id="IPR007219">
    <property type="entry name" value="XnlR_reg_dom"/>
</dbReference>
<comment type="subcellular location">
    <subcellularLocation>
        <location evidence="1">Nucleus</location>
    </subcellularLocation>
</comment>
<feature type="region of interest" description="Disordered" evidence="4">
    <location>
        <begin position="1"/>
        <end position="53"/>
    </location>
</feature>
<dbReference type="InterPro" id="IPR036864">
    <property type="entry name" value="Zn2-C6_fun-type_DNA-bd_sf"/>
</dbReference>
<dbReference type="Gene3D" id="4.10.240.10">
    <property type="entry name" value="Zn(2)-C6 fungal-type DNA-binding domain"/>
    <property type="match status" value="1"/>
</dbReference>
<accession>A0A1Y1UTD2</accession>
<evidence type="ECO:0000313" key="7">
    <source>
        <dbReference type="Proteomes" id="UP000193218"/>
    </source>
</evidence>
<evidence type="ECO:0000313" key="6">
    <source>
        <dbReference type="EMBL" id="ORX41278.1"/>
    </source>
</evidence>
<dbReference type="GO" id="GO:0003677">
    <property type="term" value="F:DNA binding"/>
    <property type="evidence" value="ECO:0007669"/>
    <property type="project" value="InterPro"/>
</dbReference>
<dbReference type="GO" id="GO:0005634">
    <property type="term" value="C:nucleus"/>
    <property type="evidence" value="ECO:0007669"/>
    <property type="project" value="UniProtKB-SubCell"/>
</dbReference>
<dbReference type="AlphaFoldDB" id="A0A1Y1UTD2"/>
<dbReference type="PROSITE" id="PS00463">
    <property type="entry name" value="ZN2_CY6_FUNGAL_1"/>
    <property type="match status" value="1"/>
</dbReference>
<dbReference type="GO" id="GO:0008270">
    <property type="term" value="F:zinc ion binding"/>
    <property type="evidence" value="ECO:0007669"/>
    <property type="project" value="InterPro"/>
</dbReference>
<dbReference type="GO" id="GO:0006351">
    <property type="term" value="P:DNA-templated transcription"/>
    <property type="evidence" value="ECO:0007669"/>
    <property type="project" value="InterPro"/>
</dbReference>
<dbReference type="EMBL" id="NBSH01000001">
    <property type="protein sequence ID" value="ORX41278.1"/>
    <property type="molecule type" value="Genomic_DNA"/>
</dbReference>
<keyword evidence="2" id="KW-0479">Metal-binding</keyword>
<dbReference type="PANTHER" id="PTHR31001:SF56">
    <property type="entry name" value="ZN(2)-C6 FUNGAL-TYPE DOMAIN-CONTAINING PROTEIN"/>
    <property type="match status" value="1"/>
</dbReference>
<dbReference type="PANTHER" id="PTHR31001">
    <property type="entry name" value="UNCHARACTERIZED TRANSCRIPTIONAL REGULATORY PROTEIN"/>
    <property type="match status" value="1"/>
</dbReference>
<dbReference type="OrthoDB" id="424974at2759"/>
<feature type="compositionally biased region" description="Basic and acidic residues" evidence="4">
    <location>
        <begin position="165"/>
        <end position="189"/>
    </location>
</feature>
<dbReference type="GO" id="GO:0000981">
    <property type="term" value="F:DNA-binding transcription factor activity, RNA polymerase II-specific"/>
    <property type="evidence" value="ECO:0007669"/>
    <property type="project" value="InterPro"/>
</dbReference>
<dbReference type="InterPro" id="IPR001138">
    <property type="entry name" value="Zn2Cys6_DnaBD"/>
</dbReference>
<keyword evidence="7" id="KW-1185">Reference proteome</keyword>
<dbReference type="SMART" id="SM00906">
    <property type="entry name" value="Fungal_trans"/>
    <property type="match status" value="1"/>
</dbReference>
<keyword evidence="3" id="KW-0539">Nucleus</keyword>
<dbReference type="RefSeq" id="XP_021874957.1">
    <property type="nucleotide sequence ID" value="XM_022014549.1"/>
</dbReference>
<evidence type="ECO:0000256" key="4">
    <source>
        <dbReference type="SAM" id="MobiDB-lite"/>
    </source>
</evidence>
<evidence type="ECO:0000259" key="5">
    <source>
        <dbReference type="PROSITE" id="PS50048"/>
    </source>
</evidence>
<dbReference type="Pfam" id="PF04082">
    <property type="entry name" value="Fungal_trans"/>
    <property type="match status" value="1"/>
</dbReference>
<feature type="region of interest" description="Disordered" evidence="4">
    <location>
        <begin position="752"/>
        <end position="773"/>
    </location>
</feature>
<proteinExistence type="predicted"/>
<comment type="caution">
    <text evidence="6">The sequence shown here is derived from an EMBL/GenBank/DDBJ whole genome shotgun (WGS) entry which is preliminary data.</text>
</comment>
<feature type="compositionally biased region" description="Polar residues" evidence="4">
    <location>
        <begin position="134"/>
        <end position="146"/>
    </location>
</feature>
<dbReference type="CDD" id="cd00067">
    <property type="entry name" value="GAL4"/>
    <property type="match status" value="1"/>
</dbReference>
<dbReference type="Pfam" id="PF00172">
    <property type="entry name" value="Zn_clus"/>
    <property type="match status" value="1"/>
</dbReference>
<dbReference type="InParanoid" id="A0A1Y1UTD2"/>
<organism evidence="6 7">
    <name type="scientific">Kockovaella imperatae</name>
    <dbReference type="NCBI Taxonomy" id="4999"/>
    <lineage>
        <taxon>Eukaryota</taxon>
        <taxon>Fungi</taxon>
        <taxon>Dikarya</taxon>
        <taxon>Basidiomycota</taxon>
        <taxon>Agaricomycotina</taxon>
        <taxon>Tremellomycetes</taxon>
        <taxon>Tremellales</taxon>
        <taxon>Cuniculitremaceae</taxon>
        <taxon>Kockovaella</taxon>
    </lineage>
</organism>
<evidence type="ECO:0000256" key="3">
    <source>
        <dbReference type="ARBA" id="ARBA00023242"/>
    </source>
</evidence>
<feature type="region of interest" description="Disordered" evidence="4">
    <location>
        <begin position="132"/>
        <end position="247"/>
    </location>
</feature>
<sequence length="921" mass="102904">MSDTPMSLLNHDAWSKSSESESNDTPKQYKGDHGRSPTSGSGAPPIGPLEGVKSTSSQKILSCAECRRLKLKCDREVPCSNCVKRHCKELCPNGIKTTKRSGGLTAQAAEQLQSRLSSLERLLERHGIDIGQGLHSTANDTRSHAINPNGPVKRTLSSDDSYQPPDKRSRGEMYTSDRLDMPHTRRHSEMGYPSSAERHELHLPLPSPSLSSGRPYATPMQNAGPSGSGHGTARSFGSGPLHSPIEHSHGTLVLTQSGSSRYLGPTAGTEWLKNQELDEYRSTSPSPSPKDPQTTSEPNVQSTPHFPFFLHGQERSFEDLLSELPPPDDVEVLVDCYYRYFTWNHDVAPRRSIQPLLNRVLGDRQPVKILAKNIHPQQLALVYMILAIGSLYNLELPQHDPQAEDFLLLSKNCLTKGDFLNHNTMPGVQTLLMMGHYHLETEKGRNGNQAWPLWGLAMRIIVAMGLHRDGGRWNLPFEVVDERRQVFWEAHTIEVFQANCFSRPSCLVPRYIDTAFPAPYPPPDDRYPKAYKTLKYEICQMSARILDMGMGVEPAPYADVHEMYLRLCEFERQIPYHFRCRSALSALPSVYPDPAVAVLESPEPNRRQITQSFQQFTLSLNVSENILYLQRPYFVMAMHDQPMDPTRSIYGHSYLAVVERCNVIIQVVQGLYSLHPTISVRHWFFWYHLFTAAVCVGTLILRNPQSVLAQFALGQIDQAIDLFSAVLKHNPSPSMVQNREWLVRLRQRAVAKISHESHKPSTNDTSPASYEGEEDLELLGWRTRLIEQAGAGAHRATNIIPKPRMDMPLSLGLRPEALPSGSLGGAQSANSPLPPAVAEVLQQHLDYSLDPSMMGDSRGSESTQIGADSSTDLLLHQYWDPMIFSDARTDQGPLPSTNWWSWDSMGLGSDLQSSPFGHGGQ</sequence>
<dbReference type="CDD" id="cd12148">
    <property type="entry name" value="fungal_TF_MHR"/>
    <property type="match status" value="1"/>
</dbReference>
<dbReference type="Proteomes" id="UP000193218">
    <property type="component" value="Unassembled WGS sequence"/>
</dbReference>